<dbReference type="RefSeq" id="WP_349929092.1">
    <property type="nucleotide sequence ID" value="NZ_CP157981.1"/>
</dbReference>
<name>A0AAU7SZ55_9GAMM</name>
<feature type="coiled-coil region" evidence="1">
    <location>
        <begin position="120"/>
        <end position="147"/>
    </location>
</feature>
<protein>
    <submittedName>
        <fullName evidence="3">ABC-three component system protein</fullName>
    </submittedName>
</protein>
<evidence type="ECO:0000256" key="1">
    <source>
        <dbReference type="SAM" id="Coils"/>
    </source>
</evidence>
<feature type="domain" description="ABC-three component systems C-terminal" evidence="2">
    <location>
        <begin position="254"/>
        <end position="493"/>
    </location>
</feature>
<dbReference type="Pfam" id="PF20276">
    <property type="entry name" value="CTD1"/>
    <property type="match status" value="1"/>
</dbReference>
<accession>A0AAU7SZ55</accession>
<sequence>MAEDIKSSLHDAVPSWNGFNYQGKIGLYVCLKNILDQLNENGSTSEKFNEFIESYSIEYEWIEDFSIKKNETYVSLHQVKHKDGSDFSSHLSAVVTILNRKLCRLSETDFIKYIELDYNYEDCESNEEKSKKKYEQIQAKMEEMKCAGYLDEKYSLAKDWDKVNVEIPNIERDALLKLLNDFEYFSMNTFSRAKVYFHTSEKVNKPHKELQKYKDMPIYHHASINGLKTLSSLNIFMGFDNQCEYSLELSDEETLEKIDVLIYEILKINFISENFTKDQIIIYRAILLKEIDNHVIQRHKNIREKLNTGDGYLQRREVIKFKNFFTPLKEIIRKEDQQYWESFCMRTFEEAYLDEIDKLEAYIRDDYSAEANQQKKIKLELFKSKFIGGKSLKYSELLIRLSPHIKGSNYFDVFYSQIANKESIRSTFLKLIQCIENNSYTFIVKTINDLKIHPSTISFSAVTEEDWDYCLKQYQRHIKENNHQSLFEATHLIAATGYGQNITNTPIVLDSLVESIVKEKNVKEKQSIINLSEVKFISEFDALKEINNG</sequence>
<reference evidence="3" key="1">
    <citation type="submission" date="2024-06" db="EMBL/GenBank/DDBJ databases">
        <authorList>
            <person name="Song Z."/>
        </authorList>
    </citation>
    <scope>NUCLEOTIDE SEQUENCE</scope>
    <source>
        <strain evidence="3">A1-4-2</strain>
    </source>
</reference>
<dbReference type="EMBL" id="CP157981">
    <property type="protein sequence ID" value="XBU16437.1"/>
    <property type="molecule type" value="Genomic_DNA"/>
</dbReference>
<keyword evidence="1" id="KW-0175">Coiled coil</keyword>
<dbReference type="AlphaFoldDB" id="A0AAU7SZ55"/>
<dbReference type="InterPro" id="IPR046920">
    <property type="entry name" value="ABC-3C_CTD1"/>
</dbReference>
<gene>
    <name evidence="3" type="ORF">ABJ384_04485</name>
</gene>
<evidence type="ECO:0000259" key="2">
    <source>
        <dbReference type="Pfam" id="PF20276"/>
    </source>
</evidence>
<evidence type="ECO:0000313" key="3">
    <source>
        <dbReference type="EMBL" id="XBU16437.1"/>
    </source>
</evidence>
<organism evidence="3">
    <name type="scientific">Acinetobacter sp. A1-4-2</name>
    <dbReference type="NCBI Taxonomy" id="3156489"/>
    <lineage>
        <taxon>Bacteria</taxon>
        <taxon>Pseudomonadati</taxon>
        <taxon>Pseudomonadota</taxon>
        <taxon>Gammaproteobacteria</taxon>
        <taxon>Moraxellales</taxon>
        <taxon>Moraxellaceae</taxon>
        <taxon>Acinetobacter</taxon>
    </lineage>
</organism>
<proteinExistence type="predicted"/>